<feature type="transmembrane region" description="Helical" evidence="8">
    <location>
        <begin position="130"/>
        <end position="153"/>
    </location>
</feature>
<evidence type="ECO:0000256" key="5">
    <source>
        <dbReference type="ARBA" id="ARBA00022989"/>
    </source>
</evidence>
<gene>
    <name evidence="10" type="ORF">DNTS_006083</name>
</gene>
<dbReference type="STRING" id="623744.A0A553RPN7"/>
<accession>A0A553RPN7</accession>
<keyword evidence="7 8" id="KW-0472">Membrane</keyword>
<proteinExistence type="predicted"/>
<dbReference type="EMBL" id="SRMA01001100">
    <property type="protein sequence ID" value="TRZ04147.1"/>
    <property type="molecule type" value="Genomic_DNA"/>
</dbReference>
<keyword evidence="3" id="KW-0999">Mitochondrion inner membrane</keyword>
<dbReference type="PANTHER" id="PTHR43394">
    <property type="entry name" value="ATP-DEPENDENT PERMEASE MDL1, MITOCHONDRIAL"/>
    <property type="match status" value="1"/>
</dbReference>
<keyword evidence="6" id="KW-0496">Mitochondrion</keyword>
<name>A0A553RPN7_9TELE</name>
<dbReference type="AlphaFoldDB" id="A0A553RPN7"/>
<reference evidence="10 11" key="1">
    <citation type="journal article" date="2019" name="Sci. Data">
        <title>Hybrid genome assembly and annotation of Danionella translucida.</title>
        <authorList>
            <person name="Kadobianskyi M."/>
            <person name="Schulze L."/>
            <person name="Schuelke M."/>
            <person name="Judkewitz B."/>
        </authorList>
    </citation>
    <scope>NUCLEOTIDE SEQUENCE [LARGE SCALE GENOMIC DNA]</scope>
    <source>
        <strain evidence="10 11">Bolton</strain>
    </source>
</reference>
<evidence type="ECO:0000259" key="9">
    <source>
        <dbReference type="PROSITE" id="PS50929"/>
    </source>
</evidence>
<dbReference type="PANTHER" id="PTHR43394:SF1">
    <property type="entry name" value="ATP-BINDING CASSETTE SUB-FAMILY B MEMBER 10, MITOCHONDRIAL"/>
    <property type="match status" value="1"/>
</dbReference>
<feature type="transmembrane region" description="Helical" evidence="8">
    <location>
        <begin position="255"/>
        <end position="272"/>
    </location>
</feature>
<evidence type="ECO:0000256" key="4">
    <source>
        <dbReference type="ARBA" id="ARBA00022946"/>
    </source>
</evidence>
<protein>
    <recommendedName>
        <fullName evidence="9">ABC transmembrane type-1 domain-containing protein</fullName>
    </recommendedName>
</protein>
<evidence type="ECO:0000256" key="3">
    <source>
        <dbReference type="ARBA" id="ARBA00022792"/>
    </source>
</evidence>
<feature type="transmembrane region" description="Helical" evidence="8">
    <location>
        <begin position="278"/>
        <end position="298"/>
    </location>
</feature>
<keyword evidence="4" id="KW-0809">Transit peptide</keyword>
<feature type="domain" description="ABC transmembrane type-1" evidence="9">
    <location>
        <begin position="134"/>
        <end position="364"/>
    </location>
</feature>
<comment type="subcellular location">
    <subcellularLocation>
        <location evidence="1">Membrane</location>
        <topology evidence="1">Multi-pass membrane protein</topology>
    </subcellularLocation>
</comment>
<dbReference type="Proteomes" id="UP000316079">
    <property type="component" value="Unassembled WGS sequence"/>
</dbReference>
<dbReference type="GO" id="GO:0005524">
    <property type="term" value="F:ATP binding"/>
    <property type="evidence" value="ECO:0007669"/>
    <property type="project" value="InterPro"/>
</dbReference>
<evidence type="ECO:0000256" key="6">
    <source>
        <dbReference type="ARBA" id="ARBA00023128"/>
    </source>
</evidence>
<sequence length="367" mass="40180">MNGTMLRMTRFTVGRLQLLNITCYRSSTFPHVSNRTSRAQWKASKSGLLDVFVIPVLKGRITSRLSCRHTAAALYCTSTTSKQSSKTVVSEESKVKSPETSLRVPSEDVKKLLQLAHPQRWKLTANDSDLTPLIAAVGFLVISSTVTMSAPFFLGKVIDTIYTSSTEDFTASLTSLCLMLTGVFLCGGAANAARVYLMQISGQQIVRKLRESLFSSILKQEVGFFDKTRTGELINRLSADTTIVGRCLTDNLSDGLRSIAQAGAGVGMMLYVSPSLAAFVLMVVPPIACLAVIFGRFLRSISKRTQDALAEATQLAEERISNLRTVRAFGKELTEVQKYSLKVDHIYELAKKEAILSAGFYGVNPLH</sequence>
<dbReference type="InterPro" id="IPR036640">
    <property type="entry name" value="ABC1_TM_sf"/>
</dbReference>
<feature type="transmembrane region" description="Helical" evidence="8">
    <location>
        <begin position="173"/>
        <end position="197"/>
    </location>
</feature>
<dbReference type="Gene3D" id="1.20.1560.10">
    <property type="entry name" value="ABC transporter type 1, transmembrane domain"/>
    <property type="match status" value="1"/>
</dbReference>
<evidence type="ECO:0000313" key="11">
    <source>
        <dbReference type="Proteomes" id="UP000316079"/>
    </source>
</evidence>
<evidence type="ECO:0000313" key="10">
    <source>
        <dbReference type="EMBL" id="TRZ04147.1"/>
    </source>
</evidence>
<dbReference type="FunFam" id="1.20.1560.10:FF:000048">
    <property type="entry name" value="ATP-binding cassette sub-family B member 10, mitochondrial"/>
    <property type="match status" value="1"/>
</dbReference>
<dbReference type="GO" id="GO:0005743">
    <property type="term" value="C:mitochondrial inner membrane"/>
    <property type="evidence" value="ECO:0007669"/>
    <property type="project" value="TreeGrafter"/>
</dbReference>
<evidence type="ECO:0000256" key="2">
    <source>
        <dbReference type="ARBA" id="ARBA00022692"/>
    </source>
</evidence>
<evidence type="ECO:0000256" key="7">
    <source>
        <dbReference type="ARBA" id="ARBA00023136"/>
    </source>
</evidence>
<keyword evidence="2 8" id="KW-0812">Transmembrane</keyword>
<dbReference type="SUPFAM" id="SSF90123">
    <property type="entry name" value="ABC transporter transmembrane region"/>
    <property type="match status" value="1"/>
</dbReference>
<comment type="caution">
    <text evidence="10">The sequence shown here is derived from an EMBL/GenBank/DDBJ whole genome shotgun (WGS) entry which is preliminary data.</text>
</comment>
<evidence type="ECO:0000256" key="8">
    <source>
        <dbReference type="SAM" id="Phobius"/>
    </source>
</evidence>
<dbReference type="CDD" id="cd18573">
    <property type="entry name" value="ABC_6TM_ABCB10_like"/>
    <property type="match status" value="1"/>
</dbReference>
<dbReference type="GO" id="GO:0015421">
    <property type="term" value="F:ABC-type oligopeptide transporter activity"/>
    <property type="evidence" value="ECO:0007669"/>
    <property type="project" value="TreeGrafter"/>
</dbReference>
<evidence type="ECO:0000256" key="1">
    <source>
        <dbReference type="ARBA" id="ARBA00004141"/>
    </source>
</evidence>
<dbReference type="InterPro" id="IPR011527">
    <property type="entry name" value="ABC1_TM_dom"/>
</dbReference>
<keyword evidence="11" id="KW-1185">Reference proteome</keyword>
<keyword evidence="5 8" id="KW-1133">Transmembrane helix</keyword>
<organism evidence="10 11">
    <name type="scientific">Danionella cerebrum</name>
    <dbReference type="NCBI Taxonomy" id="2873325"/>
    <lineage>
        <taxon>Eukaryota</taxon>
        <taxon>Metazoa</taxon>
        <taxon>Chordata</taxon>
        <taxon>Craniata</taxon>
        <taxon>Vertebrata</taxon>
        <taxon>Euteleostomi</taxon>
        <taxon>Actinopterygii</taxon>
        <taxon>Neopterygii</taxon>
        <taxon>Teleostei</taxon>
        <taxon>Ostariophysi</taxon>
        <taxon>Cypriniformes</taxon>
        <taxon>Danionidae</taxon>
        <taxon>Danioninae</taxon>
        <taxon>Danionella</taxon>
    </lineage>
</organism>
<dbReference type="GO" id="GO:0090374">
    <property type="term" value="P:oligopeptide export from mitochondrion"/>
    <property type="evidence" value="ECO:0007669"/>
    <property type="project" value="TreeGrafter"/>
</dbReference>
<dbReference type="Pfam" id="PF00664">
    <property type="entry name" value="ABC_membrane"/>
    <property type="match status" value="1"/>
</dbReference>
<dbReference type="PROSITE" id="PS50929">
    <property type="entry name" value="ABC_TM1F"/>
    <property type="match status" value="1"/>
</dbReference>
<dbReference type="InterPro" id="IPR039421">
    <property type="entry name" value="Type_1_exporter"/>
</dbReference>
<dbReference type="OrthoDB" id="6500128at2759"/>